<evidence type="ECO:0000256" key="8">
    <source>
        <dbReference type="ARBA" id="ARBA00066536"/>
    </source>
</evidence>
<keyword evidence="5" id="KW-0753">Steroid metabolism</keyword>
<dbReference type="AlphaFoldDB" id="A0A7Y6MA50"/>
<dbReference type="EC" id="1.3.99.4" evidence="8"/>
<dbReference type="FunFam" id="3.50.50.60:FF:000208">
    <property type="entry name" value="3-ketosteroid dehydrogenase"/>
    <property type="match status" value="1"/>
</dbReference>
<comment type="cofactor">
    <cofactor evidence="1">
        <name>FAD</name>
        <dbReference type="ChEBI" id="CHEBI:57692"/>
    </cofactor>
</comment>
<evidence type="ECO:0000313" key="12">
    <source>
        <dbReference type="EMBL" id="NUW40262.1"/>
    </source>
</evidence>
<keyword evidence="4 12" id="KW-0560">Oxidoreductase</keyword>
<dbReference type="PANTHER" id="PTHR43400:SF10">
    <property type="entry name" value="3-OXOSTEROID 1-DEHYDROGENASE"/>
    <property type="match status" value="1"/>
</dbReference>
<name>A0A7Y6MA50_9ACTN</name>
<evidence type="ECO:0000256" key="3">
    <source>
        <dbReference type="ARBA" id="ARBA00022827"/>
    </source>
</evidence>
<dbReference type="NCBIfam" id="TIGR01409">
    <property type="entry name" value="TAT_signal_seq"/>
    <property type="match status" value="1"/>
</dbReference>
<dbReference type="NCBIfam" id="NF005882">
    <property type="entry name" value="PRK07843.1"/>
    <property type="match status" value="1"/>
</dbReference>
<comment type="catalytic activity">
    <reaction evidence="6">
        <text>a 3-oxosteroid + A = a 3-oxo-Delta(1)-steroid + AH2</text>
        <dbReference type="Rhea" id="RHEA:13329"/>
        <dbReference type="ChEBI" id="CHEBI:13193"/>
        <dbReference type="ChEBI" id="CHEBI:17499"/>
        <dbReference type="ChEBI" id="CHEBI:20156"/>
        <dbReference type="ChEBI" id="CHEBI:47788"/>
        <dbReference type="EC" id="1.3.99.4"/>
    </reaction>
</comment>
<feature type="domain" description="FAD-dependent oxidoreductase 2 FAD-binding" evidence="11">
    <location>
        <begin position="58"/>
        <end position="584"/>
    </location>
</feature>
<dbReference type="InterPro" id="IPR050315">
    <property type="entry name" value="FAD-oxidoreductase_2"/>
</dbReference>
<evidence type="ECO:0000259" key="11">
    <source>
        <dbReference type="Pfam" id="PF00890"/>
    </source>
</evidence>
<dbReference type="PROSITE" id="PS51318">
    <property type="entry name" value="TAT"/>
    <property type="match status" value="1"/>
</dbReference>
<keyword evidence="5" id="KW-0443">Lipid metabolism</keyword>
<dbReference type="SUPFAM" id="SSF56425">
    <property type="entry name" value="Succinate dehydrogenase/fumarate reductase flavoprotein, catalytic domain"/>
    <property type="match status" value="1"/>
</dbReference>
<dbReference type="Gene3D" id="3.50.50.60">
    <property type="entry name" value="FAD/NAD(P)-binding domain"/>
    <property type="match status" value="2"/>
</dbReference>
<dbReference type="GO" id="GO:0047571">
    <property type="term" value="F:3-oxosteroid 1-dehydrogenase activity"/>
    <property type="evidence" value="ECO:0007669"/>
    <property type="project" value="UniProtKB-EC"/>
</dbReference>
<dbReference type="InterPro" id="IPR003953">
    <property type="entry name" value="FAD-dep_OxRdtase_2_FAD-bd"/>
</dbReference>
<comment type="similarity">
    <text evidence="7">Belongs to the FAD-dependent oxidoreductase 2 family. 3-oxosteroid dehydrogenase subfamily.</text>
</comment>
<organism evidence="12 13">
    <name type="scientific">Nonomuraea rhodomycinica</name>
    <dbReference type="NCBI Taxonomy" id="1712872"/>
    <lineage>
        <taxon>Bacteria</taxon>
        <taxon>Bacillati</taxon>
        <taxon>Actinomycetota</taxon>
        <taxon>Actinomycetes</taxon>
        <taxon>Streptosporangiales</taxon>
        <taxon>Streptosporangiaceae</taxon>
        <taxon>Nonomuraea</taxon>
    </lineage>
</organism>
<dbReference type="Gene3D" id="3.90.700.10">
    <property type="entry name" value="Succinate dehydrogenase/fumarate reductase flavoprotein, catalytic domain"/>
    <property type="match status" value="1"/>
</dbReference>
<feature type="compositionally biased region" description="Pro residues" evidence="10">
    <location>
        <begin position="9"/>
        <end position="21"/>
    </location>
</feature>
<sequence length="601" mass="62779">MPESSTDPTPQPLTPEPPALPGPSRRTLLRGAALAGGALVAGATLGRPSPAHAEAEYDVVVVGAGAAGMTAALTAARRGLSVVVVEKAPVFGGSAARSGAGIWIPNNEVILAAGVPDTPAKAAAYLARVVGDTVPAARQQAFLANGPAMISFVMRNSPLRFRFMEGYSDYYPEYPGGMPNGRSIEPDQLDGNILGAELARLNPAYIPTPAGLVVFSADYKWLTLAAVNPKGLEVSAACLARGTAAALRGEKPLTMGQALAGGLRAGLLAAGVPVWLGTPLVDLRIDNGRATGVLVDREGTQTLVKARRGVIVGSGGFEHSAAMRAEFQRQPIGTDWTVGAASNTGDGIRAGERAGAALDLMEDAWWGPAIPLPGEPYFCLAERTLPGCILVNGKGERFVNEGAPYSDVVHVMYDRDTPSSPHIPAWLIVDQNYRNKYLFKDIAPLLPFPDSWYDSGAVFKAATVELLAQKIGVPQAALRATVNRFNGFAATGRDADFHRGDSVYDRYYADPFVRPNPCLAPLWLPPFYAFKIVPGDLGTKGGMRTDARARVLRADGSVIAGLYAAGNASGAVMGHSYAGAGSTLGPAMTFGYVAANDIATG</sequence>
<evidence type="ECO:0000256" key="5">
    <source>
        <dbReference type="ARBA" id="ARBA00023221"/>
    </source>
</evidence>
<reference evidence="12 13" key="1">
    <citation type="submission" date="2020-06" db="EMBL/GenBank/DDBJ databases">
        <authorList>
            <person name="Chanama M."/>
        </authorList>
    </citation>
    <scope>NUCLEOTIDE SEQUENCE [LARGE SCALE GENOMIC DNA]</scope>
    <source>
        <strain evidence="12 13">TBRC6557</strain>
    </source>
</reference>
<keyword evidence="2" id="KW-0285">Flavoprotein</keyword>
<gene>
    <name evidence="12" type="ORF">HT134_08960</name>
</gene>
<evidence type="ECO:0000256" key="7">
    <source>
        <dbReference type="ARBA" id="ARBA00061147"/>
    </source>
</evidence>
<comment type="caution">
    <text evidence="12">The sequence shown here is derived from an EMBL/GenBank/DDBJ whole genome shotgun (WGS) entry which is preliminary data.</text>
</comment>
<dbReference type="Proteomes" id="UP000546126">
    <property type="component" value="Unassembled WGS sequence"/>
</dbReference>
<evidence type="ECO:0000256" key="2">
    <source>
        <dbReference type="ARBA" id="ARBA00022630"/>
    </source>
</evidence>
<evidence type="ECO:0000256" key="4">
    <source>
        <dbReference type="ARBA" id="ARBA00023002"/>
    </source>
</evidence>
<dbReference type="InterPro" id="IPR027477">
    <property type="entry name" value="Succ_DH/fumarate_Rdtase_cat_sf"/>
</dbReference>
<evidence type="ECO:0000313" key="13">
    <source>
        <dbReference type="Proteomes" id="UP000546126"/>
    </source>
</evidence>
<evidence type="ECO:0000256" key="9">
    <source>
        <dbReference type="ARBA" id="ARBA00069709"/>
    </source>
</evidence>
<keyword evidence="3" id="KW-0274">FAD</keyword>
<dbReference type="GO" id="GO:0008202">
    <property type="term" value="P:steroid metabolic process"/>
    <property type="evidence" value="ECO:0007669"/>
    <property type="project" value="UniProtKB-KW"/>
</dbReference>
<evidence type="ECO:0000256" key="6">
    <source>
        <dbReference type="ARBA" id="ARBA00051951"/>
    </source>
</evidence>
<dbReference type="InterPro" id="IPR019546">
    <property type="entry name" value="TAT_signal_bac_arc"/>
</dbReference>
<proteinExistence type="inferred from homology"/>
<dbReference type="EMBL" id="JABWGO010000001">
    <property type="protein sequence ID" value="NUW40262.1"/>
    <property type="molecule type" value="Genomic_DNA"/>
</dbReference>
<protein>
    <recommendedName>
        <fullName evidence="9">3-oxosteroid 1-dehydrogenase</fullName>
        <ecNumber evidence="8">1.3.99.4</ecNumber>
    </recommendedName>
</protein>
<dbReference type="InterPro" id="IPR036188">
    <property type="entry name" value="FAD/NAD-bd_sf"/>
</dbReference>
<dbReference type="Pfam" id="PF00890">
    <property type="entry name" value="FAD_binding_2"/>
    <property type="match status" value="1"/>
</dbReference>
<accession>A0A7Y6MA50</accession>
<evidence type="ECO:0000256" key="10">
    <source>
        <dbReference type="SAM" id="MobiDB-lite"/>
    </source>
</evidence>
<dbReference type="InterPro" id="IPR006311">
    <property type="entry name" value="TAT_signal"/>
</dbReference>
<evidence type="ECO:0000256" key="1">
    <source>
        <dbReference type="ARBA" id="ARBA00001974"/>
    </source>
</evidence>
<feature type="region of interest" description="Disordered" evidence="10">
    <location>
        <begin position="1"/>
        <end position="24"/>
    </location>
</feature>
<keyword evidence="13" id="KW-1185">Reference proteome</keyword>
<dbReference type="PANTHER" id="PTHR43400">
    <property type="entry name" value="FUMARATE REDUCTASE"/>
    <property type="match status" value="1"/>
</dbReference>
<dbReference type="SUPFAM" id="SSF51905">
    <property type="entry name" value="FAD/NAD(P)-binding domain"/>
    <property type="match status" value="1"/>
</dbReference>
<dbReference type="RefSeq" id="WP_175599672.1">
    <property type="nucleotide sequence ID" value="NZ_JABWGO010000001.1"/>
</dbReference>